<dbReference type="InterPro" id="IPR003099">
    <property type="entry name" value="Prephen_DH"/>
</dbReference>
<dbReference type="PANTHER" id="PTHR21363:SF0">
    <property type="entry name" value="PREPHENATE DEHYDROGENASE [NADP(+)]"/>
    <property type="match status" value="1"/>
</dbReference>
<dbReference type="Gene3D" id="1.10.3660.10">
    <property type="entry name" value="6-phosphogluconate dehydrogenase C-terminal like domain"/>
    <property type="match status" value="2"/>
</dbReference>
<reference evidence="5" key="1">
    <citation type="journal article" date="2018" name="Nat. Microbiol.">
        <title>Leveraging single-cell genomics to expand the fungal tree of life.</title>
        <authorList>
            <person name="Ahrendt S.R."/>
            <person name="Quandt C.A."/>
            <person name="Ciobanu D."/>
            <person name="Clum A."/>
            <person name="Salamov A."/>
            <person name="Andreopoulos B."/>
            <person name="Cheng J.F."/>
            <person name="Woyke T."/>
            <person name="Pelin A."/>
            <person name="Henrissat B."/>
            <person name="Reynolds N.K."/>
            <person name="Benny G.L."/>
            <person name="Smith M.E."/>
            <person name="James T.Y."/>
            <person name="Grigoriev I.V."/>
        </authorList>
    </citation>
    <scope>NUCLEOTIDE SEQUENCE [LARGE SCALE GENOMIC DNA]</scope>
    <source>
        <strain evidence="5">RSA 468</strain>
    </source>
</reference>
<keyword evidence="2" id="KW-0521">NADP</keyword>
<keyword evidence="1 2" id="KW-0560">Oxidoreductase</keyword>
<dbReference type="InterPro" id="IPR008927">
    <property type="entry name" value="6-PGluconate_DH-like_C_sf"/>
</dbReference>
<dbReference type="EMBL" id="ML002877">
    <property type="protein sequence ID" value="RKP35412.1"/>
    <property type="molecule type" value="Genomic_DNA"/>
</dbReference>
<keyword evidence="5" id="KW-1185">Reference proteome</keyword>
<dbReference type="GO" id="GO:0070403">
    <property type="term" value="F:NAD+ binding"/>
    <property type="evidence" value="ECO:0007669"/>
    <property type="project" value="TreeGrafter"/>
</dbReference>
<dbReference type="STRING" id="215637.A0A4P9ZRX3"/>
<dbReference type="InterPro" id="IPR012385">
    <property type="entry name" value="Prephenate_DH_fun"/>
</dbReference>
<gene>
    <name evidence="4" type="ORF">BJ085DRAFT_15200</name>
</gene>
<dbReference type="EC" id="1.3.1.13" evidence="2"/>
<dbReference type="PANTHER" id="PTHR21363">
    <property type="entry name" value="PREPHENATE DEHYDROGENASE"/>
    <property type="match status" value="1"/>
</dbReference>
<dbReference type="OrthoDB" id="5399569at2759"/>
<feature type="domain" description="Prephenate/arogenate dehydrogenase" evidence="3">
    <location>
        <begin position="20"/>
        <end position="301"/>
    </location>
</feature>
<keyword evidence="2" id="KW-0827">Tyrosine biosynthesis</keyword>
<keyword evidence="2" id="KW-0028">Amino-acid biosynthesis</keyword>
<protein>
    <recommendedName>
        <fullName evidence="2">Prephenate dehydrogenase [NADP(+)]</fullName>
        <shortName evidence="2">PRDH</shortName>
        <ecNumber evidence="2">1.3.1.13</ecNumber>
    </recommendedName>
</protein>
<comment type="similarity">
    <text evidence="2">Belongs to the prephenate/arogenate dehydrogenase family.</text>
</comment>
<evidence type="ECO:0000256" key="1">
    <source>
        <dbReference type="ARBA" id="ARBA00023002"/>
    </source>
</evidence>
<comment type="catalytic activity">
    <reaction evidence="2">
        <text>prephenate + NADP(+) = 3-(4-hydroxyphenyl)pyruvate + CO2 + NADPH</text>
        <dbReference type="Rhea" id="RHEA:21640"/>
        <dbReference type="ChEBI" id="CHEBI:16526"/>
        <dbReference type="ChEBI" id="CHEBI:29934"/>
        <dbReference type="ChEBI" id="CHEBI:36242"/>
        <dbReference type="ChEBI" id="CHEBI:57783"/>
        <dbReference type="ChEBI" id="CHEBI:58349"/>
        <dbReference type="EC" id="1.3.1.13"/>
    </reaction>
</comment>
<comment type="pathway">
    <text evidence="2">Amino-acid biosynthesis; L-tyrosine biosynthesis; (4-hydroxyphenyl)pyruvate from prephenate (NADP(+) route): step 1/1.</text>
</comment>
<dbReference type="InterPro" id="IPR050812">
    <property type="entry name" value="Preph/Arog_dehydrog"/>
</dbReference>
<proteinExistence type="inferred from homology"/>
<dbReference type="PROSITE" id="PS51176">
    <property type="entry name" value="PDH_ADH"/>
    <property type="match status" value="1"/>
</dbReference>
<sequence length="448" mass="50519">MAESRPPVTGEALAKLKSTFEIGLIGAGEMGLLYARQLRDAGWQRVNICDLPSKYNELRNKLAGQGINVLPDGYAVSRLSDYIIYSVEAANLPRVVAEYGRASKCGAIVGGQTSVKTPEIDAFEKYLPSDVQIVTMHSLHGPNISTQGQPLVVIRHRCGNEAYDRAHAVLQSLGANMVYLTYEEHDRITADTQAVTHLAFISMGTAWMTQKVYPWENRTYIGGLENVKVNMAMRIYGSKWHVYAGLAILNPFAKAQINQYVQSVVELYKMMILGHKDAFRRRIHEAREFVFGGPSKDRSPILLNDQIMDKFSLGNIPKQARKPNSHLSLLAMVDCWHKMGINPFDHLICQTPPFRLWLGIVEFCFRNSEILEESIETAINDKEVHAEDLSFFSMTQGWAQCIQSGSFVGYQLRFQETAQFFESRLDEAKVNSTEMIKLITQKTQSRNL</sequence>
<dbReference type="AlphaFoldDB" id="A0A4P9ZRX3"/>
<organism evidence="4 5">
    <name type="scientific">Dimargaris cristalligena</name>
    <dbReference type="NCBI Taxonomy" id="215637"/>
    <lineage>
        <taxon>Eukaryota</taxon>
        <taxon>Fungi</taxon>
        <taxon>Fungi incertae sedis</taxon>
        <taxon>Zoopagomycota</taxon>
        <taxon>Kickxellomycotina</taxon>
        <taxon>Dimargaritomycetes</taxon>
        <taxon>Dimargaritales</taxon>
        <taxon>Dimargaritaceae</taxon>
        <taxon>Dimargaris</taxon>
    </lineage>
</organism>
<dbReference type="GO" id="GO:0006571">
    <property type="term" value="P:tyrosine biosynthetic process"/>
    <property type="evidence" value="ECO:0007669"/>
    <property type="project" value="UniProtKB-UniRule"/>
</dbReference>
<dbReference type="SUPFAM" id="SSF48179">
    <property type="entry name" value="6-phosphogluconate dehydrogenase C-terminal domain-like"/>
    <property type="match status" value="2"/>
</dbReference>
<name>A0A4P9ZRX3_9FUNG</name>
<dbReference type="Gene3D" id="3.40.50.720">
    <property type="entry name" value="NAD(P)-binding Rossmann-like Domain"/>
    <property type="match status" value="1"/>
</dbReference>
<keyword evidence="2" id="KW-0057">Aromatic amino acid biosynthesis</keyword>
<dbReference type="Proteomes" id="UP000268162">
    <property type="component" value="Unassembled WGS sequence"/>
</dbReference>
<evidence type="ECO:0000313" key="4">
    <source>
        <dbReference type="EMBL" id="RKP35412.1"/>
    </source>
</evidence>
<dbReference type="PIRSF" id="PIRSF036510">
    <property type="entry name" value="PDH_fung"/>
    <property type="match status" value="1"/>
</dbReference>
<evidence type="ECO:0000259" key="3">
    <source>
        <dbReference type="PROSITE" id="PS51176"/>
    </source>
</evidence>
<evidence type="ECO:0000256" key="2">
    <source>
        <dbReference type="PIRNR" id="PIRNR036510"/>
    </source>
</evidence>
<accession>A0A4P9ZRX3</accession>
<dbReference type="InterPro" id="IPR036291">
    <property type="entry name" value="NAD(P)-bd_dom_sf"/>
</dbReference>
<dbReference type="SUPFAM" id="SSF51735">
    <property type="entry name" value="NAD(P)-binding Rossmann-fold domains"/>
    <property type="match status" value="1"/>
</dbReference>
<dbReference type="GO" id="GO:0004665">
    <property type="term" value="F:prephenate dehydrogenase (NADP+) activity"/>
    <property type="evidence" value="ECO:0007669"/>
    <property type="project" value="UniProtKB-UniRule"/>
</dbReference>
<dbReference type="UniPathway" id="UPA00122">
    <property type="reaction ID" value="UER00962"/>
</dbReference>
<dbReference type="GO" id="GO:0008977">
    <property type="term" value="F:prephenate dehydrogenase (NAD+) activity"/>
    <property type="evidence" value="ECO:0007669"/>
    <property type="project" value="InterPro"/>
</dbReference>
<evidence type="ECO:0000313" key="5">
    <source>
        <dbReference type="Proteomes" id="UP000268162"/>
    </source>
</evidence>